<dbReference type="InterPro" id="IPR036188">
    <property type="entry name" value="FAD/NAD-bd_sf"/>
</dbReference>
<dbReference type="SUPFAM" id="SSF51905">
    <property type="entry name" value="FAD/NAD(P)-binding domain"/>
    <property type="match status" value="1"/>
</dbReference>
<accession>A0A078M8K1</accession>
<dbReference type="EMBL" id="LK391969">
    <property type="protein sequence ID" value="CEF26286.1"/>
    <property type="molecule type" value="Genomic_DNA"/>
</dbReference>
<sequence>MTVHYDIILAGGGLANGLIAWRLHQQRPELRILLLEQGERLGGNHTWSFHDGDLTPAQHGWLAPLVSHRWDAYTVIFPARRRRMPGGYLSIAAQDFARVLGQALAAQVRTGASITRLTPTTVTLANGEVLEAGAVIDGRGAQPSPNMALGFQAFVGQEVRLAQPHGLTEPILMDASVEQGQGYRFVYVLPFSADTLLIEDTHYVDGPAIDAVRLREHIGAYARARSWSIVEVLREEQGVLPITLAGDFSAFWLGHAGQPVSGLRAGLFHPTTGYSLPHAVRLAERIAASQDVTAAALSRVIHLAAEQQWRRQGFFRLLNRMLFLAGEPGDRWQVMQRFYGLPEGLIRRFYAGRLTALDKLRIVSGKPPVPVGQAIQAARLTHPQQIRIST</sequence>
<evidence type="ECO:0000256" key="1">
    <source>
        <dbReference type="ARBA" id="ARBA00006599"/>
    </source>
</evidence>
<dbReference type="GO" id="GO:0016705">
    <property type="term" value="F:oxidoreductase activity, acting on paired donors, with incorporation or reduction of molecular oxygen"/>
    <property type="evidence" value="ECO:0007669"/>
    <property type="project" value="InterPro"/>
</dbReference>
<dbReference type="GO" id="GO:0016117">
    <property type="term" value="P:carotenoid biosynthetic process"/>
    <property type="evidence" value="ECO:0007669"/>
    <property type="project" value="InterPro"/>
</dbReference>
<proteinExistence type="inferred from homology"/>
<dbReference type="Gene3D" id="3.50.50.60">
    <property type="entry name" value="FAD/NAD(P)-binding domain"/>
    <property type="match status" value="1"/>
</dbReference>
<dbReference type="NCBIfam" id="TIGR01789">
    <property type="entry name" value="lycopene_cycl"/>
    <property type="match status" value="1"/>
</dbReference>
<dbReference type="Pfam" id="PF05834">
    <property type="entry name" value="Lycopene_cycl"/>
    <property type="match status" value="1"/>
</dbReference>
<evidence type="ECO:0000313" key="2">
    <source>
        <dbReference type="EMBL" id="CEA03728.1"/>
    </source>
</evidence>
<name>A0A078M8K1_9PSED</name>
<dbReference type="NCBIfam" id="TIGR01790">
    <property type="entry name" value="carotene-cycl"/>
    <property type="match status" value="1"/>
</dbReference>
<protein>
    <submittedName>
        <fullName evidence="2">Lycopene cyclase</fullName>
    </submittedName>
</protein>
<dbReference type="InterPro" id="IPR010108">
    <property type="entry name" value="Lycopene_cyclase_b/e"/>
</dbReference>
<organism evidence="2">
    <name type="scientific">Pseudomonas saudimassiliensis</name>
    <dbReference type="NCBI Taxonomy" id="1461581"/>
    <lineage>
        <taxon>Bacteria</taxon>
        <taxon>Pseudomonadati</taxon>
        <taxon>Pseudomonadota</taxon>
        <taxon>Gammaproteobacteria</taxon>
        <taxon>Pseudomonadales</taxon>
        <taxon>Pseudomonadaceae</taxon>
        <taxon>Pseudomonas</taxon>
    </lineage>
</organism>
<reference evidence="2" key="1">
    <citation type="submission" date="2014-07" db="EMBL/GenBank/DDBJ databases">
        <authorList>
            <person name="Urmite Genomes Urmite Genomes"/>
        </authorList>
    </citation>
    <scope>NUCLEOTIDE SEQUENCE</scope>
    <source>
        <strain evidence="2">12M76_air</strain>
    </source>
</reference>
<gene>
    <name evidence="2" type="ORF">BN1049_01214</name>
</gene>
<dbReference type="EMBL" id="LM997413">
    <property type="protein sequence ID" value="CEA03728.1"/>
    <property type="molecule type" value="Genomic_DNA"/>
</dbReference>
<dbReference type="PATRIC" id="fig|1461581.3.peg.1189"/>
<dbReference type="InterPro" id="IPR008461">
    <property type="entry name" value="CrtY"/>
</dbReference>
<dbReference type="RefSeq" id="WP_204216691.1">
    <property type="nucleotide sequence ID" value="NZ_LK391969.1"/>
</dbReference>
<dbReference type="GO" id="GO:0045436">
    <property type="term" value="F:lycopene beta cyclase activity"/>
    <property type="evidence" value="ECO:0007669"/>
    <property type="project" value="InterPro"/>
</dbReference>
<comment type="similarity">
    <text evidence="1">Belongs to the lycopene cyclase family.</text>
</comment>
<dbReference type="AlphaFoldDB" id="A0A078M8K1"/>